<accession>A0A2A9E0A0</accession>
<dbReference type="InterPro" id="IPR000524">
    <property type="entry name" value="Tscrpt_reg_HTH_GntR"/>
</dbReference>
<name>A0A2A9E0A0_9MICO</name>
<dbReference type="EMBL" id="PDJE01000001">
    <property type="protein sequence ID" value="PFG31805.1"/>
    <property type="molecule type" value="Genomic_DNA"/>
</dbReference>
<evidence type="ECO:0000256" key="2">
    <source>
        <dbReference type="ARBA" id="ARBA00023125"/>
    </source>
</evidence>
<dbReference type="InterPro" id="IPR011711">
    <property type="entry name" value="GntR_C"/>
</dbReference>
<dbReference type="PANTHER" id="PTHR43537">
    <property type="entry name" value="TRANSCRIPTIONAL REGULATOR, GNTR FAMILY"/>
    <property type="match status" value="1"/>
</dbReference>
<proteinExistence type="predicted"/>
<sequence>MPGSLHDRVLDALGESIVSGELAPGTVMRAEQIEHEHGVSRSVVREAVRVLQSLGLLTIVKRVGITVLASENWRVFDPFVIRWRLAGERGAQLRSLTELRCAVEPSAAELAARHAPDAFAEPLVSLAARMRSVGRSGDLDAFLELDIEFHSRVLAASGNEMFAALDSVIAEVLRGRTELGLMPEKPHEEALALHLDVADAVHGRRPAEAHEAMDQIMRRTVAEVEGVWQAVDRVFR</sequence>
<dbReference type="Pfam" id="PF00392">
    <property type="entry name" value="GntR"/>
    <property type="match status" value="1"/>
</dbReference>
<protein>
    <submittedName>
        <fullName evidence="5">GntR family transcriptional regulator</fullName>
    </submittedName>
</protein>
<dbReference type="OrthoDB" id="4164516at2"/>
<dbReference type="Gene3D" id="1.20.120.530">
    <property type="entry name" value="GntR ligand-binding domain-like"/>
    <property type="match status" value="1"/>
</dbReference>
<dbReference type="Proteomes" id="UP000221369">
    <property type="component" value="Unassembled WGS sequence"/>
</dbReference>
<organism evidence="5 6">
    <name type="scientific">Paramicrobacterium agarici</name>
    <dbReference type="NCBI Taxonomy" id="630514"/>
    <lineage>
        <taxon>Bacteria</taxon>
        <taxon>Bacillati</taxon>
        <taxon>Actinomycetota</taxon>
        <taxon>Actinomycetes</taxon>
        <taxon>Micrococcales</taxon>
        <taxon>Microbacteriaceae</taxon>
        <taxon>Paramicrobacterium</taxon>
    </lineage>
</organism>
<dbReference type="Pfam" id="PF07729">
    <property type="entry name" value="FCD"/>
    <property type="match status" value="1"/>
</dbReference>
<evidence type="ECO:0000313" key="6">
    <source>
        <dbReference type="Proteomes" id="UP000221369"/>
    </source>
</evidence>
<dbReference type="InterPro" id="IPR036388">
    <property type="entry name" value="WH-like_DNA-bd_sf"/>
</dbReference>
<keyword evidence="6" id="KW-1185">Reference proteome</keyword>
<dbReference type="InterPro" id="IPR008920">
    <property type="entry name" value="TF_FadR/GntR_C"/>
</dbReference>
<keyword evidence="3" id="KW-0804">Transcription</keyword>
<dbReference type="Gene3D" id="1.10.10.10">
    <property type="entry name" value="Winged helix-like DNA-binding domain superfamily/Winged helix DNA-binding domain"/>
    <property type="match status" value="1"/>
</dbReference>
<evidence type="ECO:0000259" key="4">
    <source>
        <dbReference type="PROSITE" id="PS50949"/>
    </source>
</evidence>
<evidence type="ECO:0000256" key="1">
    <source>
        <dbReference type="ARBA" id="ARBA00023015"/>
    </source>
</evidence>
<gene>
    <name evidence="5" type="ORF">ATJ78_2785</name>
</gene>
<dbReference type="PROSITE" id="PS50949">
    <property type="entry name" value="HTH_GNTR"/>
    <property type="match status" value="1"/>
</dbReference>
<dbReference type="GO" id="GO:0003700">
    <property type="term" value="F:DNA-binding transcription factor activity"/>
    <property type="evidence" value="ECO:0007669"/>
    <property type="project" value="InterPro"/>
</dbReference>
<dbReference type="SMART" id="SM00895">
    <property type="entry name" value="FCD"/>
    <property type="match status" value="1"/>
</dbReference>
<dbReference type="SUPFAM" id="SSF46785">
    <property type="entry name" value="Winged helix' DNA-binding domain"/>
    <property type="match status" value="1"/>
</dbReference>
<feature type="domain" description="HTH gntR-type" evidence="4">
    <location>
        <begin position="3"/>
        <end position="70"/>
    </location>
</feature>
<dbReference type="CDD" id="cd07377">
    <property type="entry name" value="WHTH_GntR"/>
    <property type="match status" value="1"/>
</dbReference>
<dbReference type="InterPro" id="IPR036390">
    <property type="entry name" value="WH_DNA-bd_sf"/>
</dbReference>
<comment type="caution">
    <text evidence="5">The sequence shown here is derived from an EMBL/GenBank/DDBJ whole genome shotgun (WGS) entry which is preliminary data.</text>
</comment>
<dbReference type="AlphaFoldDB" id="A0A2A9E0A0"/>
<keyword evidence="2" id="KW-0238">DNA-binding</keyword>
<dbReference type="SUPFAM" id="SSF48008">
    <property type="entry name" value="GntR ligand-binding domain-like"/>
    <property type="match status" value="1"/>
</dbReference>
<evidence type="ECO:0000256" key="3">
    <source>
        <dbReference type="ARBA" id="ARBA00023163"/>
    </source>
</evidence>
<keyword evidence="1" id="KW-0805">Transcription regulation</keyword>
<dbReference type="RefSeq" id="WP_098408768.1">
    <property type="nucleotide sequence ID" value="NZ_PDJE01000001.1"/>
</dbReference>
<dbReference type="SMART" id="SM00345">
    <property type="entry name" value="HTH_GNTR"/>
    <property type="match status" value="1"/>
</dbReference>
<dbReference type="PANTHER" id="PTHR43537:SF44">
    <property type="entry name" value="GNTR FAMILY REGULATORY PROTEIN"/>
    <property type="match status" value="1"/>
</dbReference>
<reference evidence="5 6" key="1">
    <citation type="submission" date="2017-10" db="EMBL/GenBank/DDBJ databases">
        <title>Sequencing the genomes of 1000 actinobacteria strains.</title>
        <authorList>
            <person name="Klenk H.-P."/>
        </authorList>
    </citation>
    <scope>NUCLEOTIDE SEQUENCE [LARGE SCALE GENOMIC DNA]</scope>
    <source>
        <strain evidence="5 6">DSM 21798</strain>
    </source>
</reference>
<dbReference type="GO" id="GO:0003677">
    <property type="term" value="F:DNA binding"/>
    <property type="evidence" value="ECO:0007669"/>
    <property type="project" value="UniProtKB-KW"/>
</dbReference>
<evidence type="ECO:0000313" key="5">
    <source>
        <dbReference type="EMBL" id="PFG31805.1"/>
    </source>
</evidence>